<comment type="caution">
    <text evidence="2">The sequence shown here is derived from an EMBL/GenBank/DDBJ whole genome shotgun (WGS) entry which is preliminary data.</text>
</comment>
<keyword evidence="1" id="KW-1133">Transmembrane helix</keyword>
<gene>
    <name evidence="2" type="ORF">DKG77_14665</name>
</gene>
<evidence type="ECO:0000313" key="2">
    <source>
        <dbReference type="EMBL" id="PWL37549.1"/>
    </source>
</evidence>
<protein>
    <submittedName>
        <fullName evidence="2">Uncharacterized protein</fullName>
    </submittedName>
</protein>
<keyword evidence="1" id="KW-0472">Membrane</keyword>
<evidence type="ECO:0000256" key="1">
    <source>
        <dbReference type="SAM" id="Phobius"/>
    </source>
</evidence>
<proteinExistence type="predicted"/>
<feature type="transmembrane region" description="Helical" evidence="1">
    <location>
        <begin position="38"/>
        <end position="60"/>
    </location>
</feature>
<feature type="transmembrane region" description="Helical" evidence="1">
    <location>
        <begin position="168"/>
        <end position="191"/>
    </location>
</feature>
<keyword evidence="3" id="KW-1185">Reference proteome</keyword>
<dbReference type="OrthoDB" id="709028at2"/>
<name>A0A316KXT2_9FLAO</name>
<organism evidence="2 3">
    <name type="scientific">Flagellimonas aquimarina</name>
    <dbReference type="NCBI Taxonomy" id="2201895"/>
    <lineage>
        <taxon>Bacteria</taxon>
        <taxon>Pseudomonadati</taxon>
        <taxon>Bacteroidota</taxon>
        <taxon>Flavobacteriia</taxon>
        <taxon>Flavobacteriales</taxon>
        <taxon>Flavobacteriaceae</taxon>
        <taxon>Flagellimonas</taxon>
    </lineage>
</organism>
<keyword evidence="1" id="KW-0812">Transmembrane</keyword>
<evidence type="ECO:0000313" key="3">
    <source>
        <dbReference type="Proteomes" id="UP000245762"/>
    </source>
</evidence>
<dbReference type="Proteomes" id="UP000245762">
    <property type="component" value="Unassembled WGS sequence"/>
</dbReference>
<feature type="transmembrane region" description="Helical" evidence="1">
    <location>
        <begin position="126"/>
        <end position="148"/>
    </location>
</feature>
<accession>A0A316KXT2</accession>
<sequence length="214" mass="25619">MMDELELLKKDWQNKEDHLPKLSYDQIYKMIWKKSSSIVKWIFYISLIEFIFWAGINILFSDPESMQELKAMHIYNVMMVLNFVNYGVILYFIYKFYKNYRKISFTDSSKKLMRTILDVKKTVTQYVWFNLMIFAITMIISIYGVLIYGPQGKEIIASAMQEGNEATFWFLVITVSMIFTAVLLVLIWLFYKLLYGILLKRLKENYNDLKKLEV</sequence>
<reference evidence="2 3" key="1">
    <citation type="submission" date="2018-05" db="EMBL/GenBank/DDBJ databases">
        <title>Complete genome sequence of Flagellimonas aquimarina ECD12 isolated from seaweed Ecklonia cava.</title>
        <authorList>
            <person name="Choi S."/>
            <person name="Seong C."/>
        </authorList>
    </citation>
    <scope>NUCLEOTIDE SEQUENCE [LARGE SCALE GENOMIC DNA]</scope>
    <source>
        <strain evidence="2 3">ECD12</strain>
    </source>
</reference>
<dbReference type="AlphaFoldDB" id="A0A316KXT2"/>
<dbReference type="EMBL" id="QGEG01000004">
    <property type="protein sequence ID" value="PWL37549.1"/>
    <property type="molecule type" value="Genomic_DNA"/>
</dbReference>
<feature type="transmembrane region" description="Helical" evidence="1">
    <location>
        <begin position="72"/>
        <end position="94"/>
    </location>
</feature>